<proteinExistence type="predicted"/>
<keyword evidence="1" id="KW-0548">Nucleotidyltransferase</keyword>
<keyword evidence="1" id="KW-0695">RNA-directed DNA polymerase</keyword>
<organism evidence="1 2">
    <name type="scientific">Holotrichia oblita</name>
    <name type="common">Chafer beetle</name>
    <dbReference type="NCBI Taxonomy" id="644536"/>
    <lineage>
        <taxon>Eukaryota</taxon>
        <taxon>Metazoa</taxon>
        <taxon>Ecdysozoa</taxon>
        <taxon>Arthropoda</taxon>
        <taxon>Hexapoda</taxon>
        <taxon>Insecta</taxon>
        <taxon>Pterygota</taxon>
        <taxon>Neoptera</taxon>
        <taxon>Endopterygota</taxon>
        <taxon>Coleoptera</taxon>
        <taxon>Polyphaga</taxon>
        <taxon>Scarabaeiformia</taxon>
        <taxon>Scarabaeidae</taxon>
        <taxon>Melolonthinae</taxon>
        <taxon>Holotrichia</taxon>
    </lineage>
</organism>
<keyword evidence="2" id="KW-1185">Reference proteome</keyword>
<evidence type="ECO:0000313" key="2">
    <source>
        <dbReference type="Proteomes" id="UP001056778"/>
    </source>
</evidence>
<dbReference type="EMBL" id="CM043015">
    <property type="protein sequence ID" value="KAI4469563.1"/>
    <property type="molecule type" value="Genomic_DNA"/>
</dbReference>
<name>A0ACB9TS35_HOLOL</name>
<comment type="caution">
    <text evidence="1">The sequence shown here is derived from an EMBL/GenBank/DDBJ whole genome shotgun (WGS) entry which is preliminary data.</text>
</comment>
<evidence type="ECO:0000313" key="1">
    <source>
        <dbReference type="EMBL" id="KAI4469563.1"/>
    </source>
</evidence>
<sequence length="201" mass="23186">MCSAANNIILYGGPVWGKAVDIQKYNRQLQRLQRNTLLRVASAYWTASGKALQVVTDGVIPIDPLIHERTLPHKHRAEHMTKAQARNDTISSRQERWNKEVDTAQWTKRIIVEIRSWINCRHRHLDYYLTQALTGHGVYRSYVKRFRKDSTDSCIYCGMVDTVEHTIFVCVRGSSENRHLRKGRRYIDAGGPDSDDDSDAM</sequence>
<keyword evidence="1" id="KW-0808">Transferase</keyword>
<accession>A0ACB9TS35</accession>
<protein>
    <submittedName>
        <fullName evidence="1">Reverse transcriptase</fullName>
    </submittedName>
</protein>
<reference evidence="1" key="1">
    <citation type="submission" date="2022-04" db="EMBL/GenBank/DDBJ databases">
        <title>Chromosome-scale genome assembly of Holotrichia oblita Faldermann.</title>
        <authorList>
            <person name="Rongchong L."/>
        </authorList>
    </citation>
    <scope>NUCLEOTIDE SEQUENCE</scope>
    <source>
        <strain evidence="1">81SQS9</strain>
    </source>
</reference>
<dbReference type="Proteomes" id="UP001056778">
    <property type="component" value="Chromosome 1"/>
</dbReference>
<gene>
    <name evidence="1" type="ORF">MML48_1g01501</name>
</gene>